<evidence type="ECO:0000259" key="6">
    <source>
        <dbReference type="Pfam" id="PF01258"/>
    </source>
</evidence>
<gene>
    <name evidence="8" type="primary">dksA</name>
    <name evidence="8" type="ordered locus">GNIT_1853</name>
</gene>
<dbReference type="Pfam" id="PF21173">
    <property type="entry name" value="DksA-like_N"/>
    <property type="match status" value="1"/>
</dbReference>
<dbReference type="Proteomes" id="UP000009282">
    <property type="component" value="Chromosome"/>
</dbReference>
<feature type="domain" description="Zinc finger DksA/TraR C4-type" evidence="6">
    <location>
        <begin position="74"/>
        <end position="103"/>
    </location>
</feature>
<dbReference type="Gene3D" id="1.20.120.910">
    <property type="entry name" value="DksA, coiled-coil domain"/>
    <property type="match status" value="1"/>
</dbReference>
<proteinExistence type="predicted"/>
<dbReference type="PROSITE" id="PS01102">
    <property type="entry name" value="ZF_DKSA_1"/>
    <property type="match status" value="1"/>
</dbReference>
<evidence type="ECO:0000313" key="9">
    <source>
        <dbReference type="Proteomes" id="UP000009282"/>
    </source>
</evidence>
<dbReference type="PROSITE" id="PS51128">
    <property type="entry name" value="ZF_DKSA_2"/>
    <property type="match status" value="1"/>
</dbReference>
<dbReference type="PANTHER" id="PTHR33823">
    <property type="entry name" value="RNA POLYMERASE-BINDING TRANSCRIPTION FACTOR DKSA-RELATED"/>
    <property type="match status" value="1"/>
</dbReference>
<dbReference type="HOGENOM" id="CLU_043144_3_2_6"/>
<dbReference type="STRING" id="1085623.GNIT_1853"/>
<evidence type="ECO:0000256" key="4">
    <source>
        <dbReference type="PROSITE-ProRule" id="PRU00510"/>
    </source>
</evidence>
<dbReference type="eggNOG" id="COG1734">
    <property type="taxonomic scope" value="Bacteria"/>
</dbReference>
<keyword evidence="9" id="KW-1185">Reference proteome</keyword>
<name>G4QHH6_GLANF</name>
<dbReference type="RefSeq" id="WP_014108836.1">
    <property type="nucleotide sequence ID" value="NC_016041.1"/>
</dbReference>
<dbReference type="AlphaFoldDB" id="G4QHH6"/>
<evidence type="ECO:0000256" key="5">
    <source>
        <dbReference type="SAM" id="Coils"/>
    </source>
</evidence>
<dbReference type="OrthoDB" id="6064855at2"/>
<dbReference type="InterPro" id="IPR020458">
    <property type="entry name" value="Znf_DskA_TraR_CS"/>
</dbReference>
<dbReference type="Pfam" id="PF01258">
    <property type="entry name" value="zf-dskA_traR"/>
    <property type="match status" value="1"/>
</dbReference>
<keyword evidence="1" id="KW-0479">Metal-binding</keyword>
<dbReference type="GO" id="GO:0008270">
    <property type="term" value="F:zinc ion binding"/>
    <property type="evidence" value="ECO:0007669"/>
    <property type="project" value="UniProtKB-KW"/>
</dbReference>
<dbReference type="InterPro" id="IPR000962">
    <property type="entry name" value="Znf_DskA_TraR"/>
</dbReference>
<protein>
    <submittedName>
        <fullName evidence="8">Transcriptional regulator, TraR/DksA family</fullName>
    </submittedName>
</protein>
<sequence length="103" mass="11787">MVDRLDKLLTLKEELSARIAKINTELHNRRTSGKFSEQVVDRQNDDVLLNLKSEAEQELEQINHALTKIENSVYGICEKCHGKISSERLDAIPFAANCRNCFE</sequence>
<evidence type="ECO:0000256" key="2">
    <source>
        <dbReference type="ARBA" id="ARBA00022771"/>
    </source>
</evidence>
<accession>G4QHH6</accession>
<feature type="domain" description="DnaK suppressor protein-like N-terminal" evidence="7">
    <location>
        <begin position="8"/>
        <end position="69"/>
    </location>
</feature>
<evidence type="ECO:0000256" key="1">
    <source>
        <dbReference type="ARBA" id="ARBA00022723"/>
    </source>
</evidence>
<dbReference type="SUPFAM" id="SSF57716">
    <property type="entry name" value="Glucocorticoid receptor-like (DNA-binding domain)"/>
    <property type="match status" value="1"/>
</dbReference>
<keyword evidence="3" id="KW-0862">Zinc</keyword>
<feature type="zinc finger region" description="dksA C4-type" evidence="4">
    <location>
        <begin position="77"/>
        <end position="101"/>
    </location>
</feature>
<evidence type="ECO:0000313" key="8">
    <source>
        <dbReference type="EMBL" id="AEP29962.1"/>
    </source>
</evidence>
<evidence type="ECO:0000259" key="7">
    <source>
        <dbReference type="Pfam" id="PF21173"/>
    </source>
</evidence>
<dbReference type="PANTHER" id="PTHR33823:SF4">
    <property type="entry name" value="GENERAL STRESS PROTEIN 16O"/>
    <property type="match status" value="1"/>
</dbReference>
<keyword evidence="2" id="KW-0863">Zinc-finger</keyword>
<dbReference type="InterPro" id="IPR048487">
    <property type="entry name" value="DksA-like_N"/>
</dbReference>
<organism evidence="8 9">
    <name type="scientific">Glaciecola nitratireducens (strain JCM 12485 / KCTC 12276 / FR1064)</name>
    <dbReference type="NCBI Taxonomy" id="1085623"/>
    <lineage>
        <taxon>Bacteria</taxon>
        <taxon>Pseudomonadati</taxon>
        <taxon>Pseudomonadota</taxon>
        <taxon>Gammaproteobacteria</taxon>
        <taxon>Alteromonadales</taxon>
        <taxon>Alteromonadaceae</taxon>
        <taxon>Brumicola</taxon>
    </lineage>
</organism>
<feature type="coiled-coil region" evidence="5">
    <location>
        <begin position="5"/>
        <end position="72"/>
    </location>
</feature>
<reference evidence="8 9" key="1">
    <citation type="journal article" date="2011" name="J. Bacteriol.">
        <title>Complete genome sequence of seawater bacterium Glaciecola nitratireducens FR1064T.</title>
        <authorList>
            <person name="Bian F."/>
            <person name="Qin Q.L."/>
            <person name="Xie B.B."/>
            <person name="Shu Y.L."/>
            <person name="Zhang X.Y."/>
            <person name="Yu Y."/>
            <person name="Chen B."/>
            <person name="Chen X.L."/>
            <person name="Zhou B.C."/>
            <person name="Zhang Y.Z."/>
        </authorList>
    </citation>
    <scope>NUCLEOTIDE SEQUENCE [LARGE SCALE GENOMIC DNA]</scope>
    <source>
        <strain evidence="9">JCM 12485 / KCTC 12276 / FR1064</strain>
    </source>
</reference>
<dbReference type="KEGG" id="gni:GNIT_1853"/>
<dbReference type="EMBL" id="CP003060">
    <property type="protein sequence ID" value="AEP29962.1"/>
    <property type="molecule type" value="Genomic_DNA"/>
</dbReference>
<keyword evidence="5" id="KW-0175">Coiled coil</keyword>
<evidence type="ECO:0000256" key="3">
    <source>
        <dbReference type="ARBA" id="ARBA00022833"/>
    </source>
</evidence>